<reference evidence="11 12" key="1">
    <citation type="submission" date="2016-02" db="EMBL/GenBank/DDBJ databases">
        <title>Genome analysis of coral dinoflagellate symbionts highlights evolutionary adaptations to a symbiotic lifestyle.</title>
        <authorList>
            <person name="Aranda M."/>
            <person name="Li Y."/>
            <person name="Liew Y.J."/>
            <person name="Baumgarten S."/>
            <person name="Simakov O."/>
            <person name="Wilson M."/>
            <person name="Piel J."/>
            <person name="Ashoor H."/>
            <person name="Bougouffa S."/>
            <person name="Bajic V.B."/>
            <person name="Ryu T."/>
            <person name="Ravasi T."/>
            <person name="Bayer T."/>
            <person name="Micklem G."/>
            <person name="Kim H."/>
            <person name="Bhak J."/>
            <person name="Lajeunesse T.C."/>
            <person name="Voolstra C.R."/>
        </authorList>
    </citation>
    <scope>NUCLEOTIDE SEQUENCE [LARGE SCALE GENOMIC DNA]</scope>
    <source>
        <strain evidence="11 12">CCMP2467</strain>
    </source>
</reference>
<keyword evidence="4 10" id="KW-0812">Transmembrane</keyword>
<dbReference type="OrthoDB" id="10570151at2759"/>
<evidence type="ECO:0000256" key="2">
    <source>
        <dbReference type="ARBA" id="ARBA00004651"/>
    </source>
</evidence>
<evidence type="ECO:0000256" key="5">
    <source>
        <dbReference type="ARBA" id="ARBA00022989"/>
    </source>
</evidence>
<feature type="transmembrane region" description="Helical" evidence="10">
    <location>
        <begin position="84"/>
        <end position="106"/>
    </location>
</feature>
<evidence type="ECO:0000256" key="8">
    <source>
        <dbReference type="ARBA" id="ARBA00035585"/>
    </source>
</evidence>
<evidence type="ECO:0000256" key="9">
    <source>
        <dbReference type="SAM" id="MobiDB-lite"/>
    </source>
</evidence>
<dbReference type="GO" id="GO:0005886">
    <property type="term" value="C:plasma membrane"/>
    <property type="evidence" value="ECO:0007669"/>
    <property type="project" value="UniProtKB-SubCell"/>
</dbReference>
<dbReference type="Pfam" id="PF02537">
    <property type="entry name" value="CRCB"/>
    <property type="match status" value="1"/>
</dbReference>
<evidence type="ECO:0000256" key="4">
    <source>
        <dbReference type="ARBA" id="ARBA00022692"/>
    </source>
</evidence>
<sequence>MAAGPDADDSIARRALRCSAWSCLLSGGLAALLAGFGWVEPVLALLVPEVAWFLCVPAVLLLFLGLAGFCASGRTPSKLLQAQLAVFSFLGALLLAAAGVFVFHYAAAASHWVFDGCVHFRTEGIWPASRLAPKLKETHAQYTQLACGFTRCRKLNPLSIDLGSCGPRAECEGGPRVDSLPVFTWMQHLQVPPLSCSGHDVAHPGQPYGDGGSAAASDQAAFARGPAPSRPRTTRRQALHPRRYRSARAGSKDACHGAADLGGLGHPREDLGAAFLGGGLGAALRFAGTKAGARLGWSVWTTFLINIVGCCLLGVLTALLPSQSRLRVLLGTGLCGGLTTFSTFAVEAVQLTKQGLYARINEEVDAEQRQPVKFADVAAAARSAVAHLWSCLLGEANTFEVTKAFWPSGESQSDMCKELAENILRNVAALKWRILARLAQPPLSFVELEKYMENGTFRSSPGEQEDEAKAVRYVALSNIGGIVAGAAALSAFGPAHSRCAVRDFRPLGYGNGKRESTTFAGWSNCYLGSNDPYGETLHSIISLVRAKYLTIDRLVSVVGSFVVLQLLLVLKPKVIHFFDMNPQQVLWAKMLCELIAASNSPEEFVSRVFARVTFADVCRALTKLTP</sequence>
<gene>
    <name evidence="11" type="primary">crcB</name>
    <name evidence="11" type="ORF">AK812_SmicGene38374</name>
</gene>
<feature type="transmembrane region" description="Helical" evidence="10">
    <location>
        <begin position="271"/>
        <end position="287"/>
    </location>
</feature>
<name>A0A1Q9CE02_SYMMI</name>
<keyword evidence="6 10" id="KW-0472">Membrane</keyword>
<evidence type="ECO:0000313" key="11">
    <source>
        <dbReference type="EMBL" id="OLP81126.1"/>
    </source>
</evidence>
<evidence type="ECO:0000256" key="3">
    <source>
        <dbReference type="ARBA" id="ARBA00022475"/>
    </source>
</evidence>
<evidence type="ECO:0000256" key="1">
    <source>
        <dbReference type="ARBA" id="ARBA00002598"/>
    </source>
</evidence>
<dbReference type="AlphaFoldDB" id="A0A1Q9CE02"/>
<evidence type="ECO:0000256" key="10">
    <source>
        <dbReference type="SAM" id="Phobius"/>
    </source>
</evidence>
<comment type="similarity">
    <text evidence="7">Belongs to the fluoride channel Fluc/FEX (TC 1.A.43) family.</text>
</comment>
<dbReference type="PANTHER" id="PTHR28259">
    <property type="entry name" value="FLUORIDE EXPORT PROTEIN 1-RELATED"/>
    <property type="match status" value="1"/>
</dbReference>
<comment type="function">
    <text evidence="1">Fluoride channel required for the rapid expulsion of cytoplasmic fluoride.</text>
</comment>
<dbReference type="HAMAP" id="MF_00454">
    <property type="entry name" value="FluC"/>
    <property type="match status" value="1"/>
</dbReference>
<comment type="subcellular location">
    <subcellularLocation>
        <location evidence="2">Cell membrane</location>
        <topology evidence="2">Multi-pass membrane protein</topology>
    </subcellularLocation>
</comment>
<comment type="caution">
    <text evidence="11">The sequence shown here is derived from an EMBL/GenBank/DDBJ whole genome shotgun (WGS) entry which is preliminary data.</text>
</comment>
<feature type="transmembrane region" description="Helical" evidence="10">
    <location>
        <begin position="326"/>
        <end position="349"/>
    </location>
</feature>
<evidence type="ECO:0000256" key="7">
    <source>
        <dbReference type="ARBA" id="ARBA00035120"/>
    </source>
</evidence>
<comment type="catalytic activity">
    <reaction evidence="8">
        <text>fluoride(in) = fluoride(out)</text>
        <dbReference type="Rhea" id="RHEA:76159"/>
        <dbReference type="ChEBI" id="CHEBI:17051"/>
    </reaction>
    <physiologicalReaction direction="left-to-right" evidence="8">
        <dbReference type="Rhea" id="RHEA:76160"/>
    </physiologicalReaction>
</comment>
<dbReference type="EMBL" id="LSRX01001310">
    <property type="protein sequence ID" value="OLP81126.1"/>
    <property type="molecule type" value="Genomic_DNA"/>
</dbReference>
<keyword evidence="3" id="KW-1003">Cell membrane</keyword>
<proteinExistence type="inferred from homology"/>
<dbReference type="Proteomes" id="UP000186817">
    <property type="component" value="Unassembled WGS sequence"/>
</dbReference>
<dbReference type="GO" id="GO:1903425">
    <property type="term" value="F:fluoride transmembrane transporter activity"/>
    <property type="evidence" value="ECO:0007669"/>
    <property type="project" value="TreeGrafter"/>
</dbReference>
<evidence type="ECO:0000256" key="6">
    <source>
        <dbReference type="ARBA" id="ARBA00023136"/>
    </source>
</evidence>
<feature type="region of interest" description="Disordered" evidence="9">
    <location>
        <begin position="202"/>
        <end position="243"/>
    </location>
</feature>
<feature type="transmembrane region" description="Helical" evidence="10">
    <location>
        <begin position="20"/>
        <end position="39"/>
    </location>
</feature>
<feature type="compositionally biased region" description="Low complexity" evidence="9">
    <location>
        <begin position="213"/>
        <end position="225"/>
    </location>
</feature>
<keyword evidence="5 10" id="KW-1133">Transmembrane helix</keyword>
<accession>A0A1Q9CE02</accession>
<dbReference type="InterPro" id="IPR003691">
    <property type="entry name" value="FluC"/>
</dbReference>
<evidence type="ECO:0000313" key="12">
    <source>
        <dbReference type="Proteomes" id="UP000186817"/>
    </source>
</evidence>
<feature type="transmembrane region" description="Helical" evidence="10">
    <location>
        <begin position="51"/>
        <end position="72"/>
    </location>
</feature>
<feature type="compositionally biased region" description="Basic residues" evidence="9">
    <location>
        <begin position="232"/>
        <end position="243"/>
    </location>
</feature>
<organism evidence="11 12">
    <name type="scientific">Symbiodinium microadriaticum</name>
    <name type="common">Dinoflagellate</name>
    <name type="synonym">Zooxanthella microadriatica</name>
    <dbReference type="NCBI Taxonomy" id="2951"/>
    <lineage>
        <taxon>Eukaryota</taxon>
        <taxon>Sar</taxon>
        <taxon>Alveolata</taxon>
        <taxon>Dinophyceae</taxon>
        <taxon>Suessiales</taxon>
        <taxon>Symbiodiniaceae</taxon>
        <taxon>Symbiodinium</taxon>
    </lineage>
</organism>
<dbReference type="PANTHER" id="PTHR28259:SF1">
    <property type="entry name" value="FLUORIDE EXPORT PROTEIN 1-RELATED"/>
    <property type="match status" value="1"/>
</dbReference>
<keyword evidence="12" id="KW-1185">Reference proteome</keyword>
<feature type="transmembrane region" description="Helical" evidence="10">
    <location>
        <begin position="299"/>
        <end position="320"/>
    </location>
</feature>
<protein>
    <submittedName>
        <fullName evidence="11">Putative fluoride ion transporter CrcB</fullName>
    </submittedName>
</protein>